<evidence type="ECO:0000256" key="1">
    <source>
        <dbReference type="ARBA" id="ARBA00004651"/>
    </source>
</evidence>
<dbReference type="InterPro" id="IPR024528">
    <property type="entry name" value="ThrE_2"/>
</dbReference>
<keyword evidence="3" id="KW-0997">Cell inner membrane</keyword>
<feature type="transmembrane region" description="Helical" evidence="8">
    <location>
        <begin position="116"/>
        <end position="137"/>
    </location>
</feature>
<evidence type="ECO:0000313" key="11">
    <source>
        <dbReference type="Proteomes" id="UP001299608"/>
    </source>
</evidence>
<dbReference type="GeneID" id="97207063"/>
<comment type="subcellular location">
    <subcellularLocation>
        <location evidence="1">Cell membrane</location>
        <topology evidence="1">Multi-pass membrane protein</topology>
    </subcellularLocation>
</comment>
<feature type="domain" description="Threonine/Serine exporter ThrE" evidence="9">
    <location>
        <begin position="44"/>
        <end position="171"/>
    </location>
</feature>
<evidence type="ECO:0000256" key="3">
    <source>
        <dbReference type="ARBA" id="ARBA00022519"/>
    </source>
</evidence>
<feature type="transmembrane region" description="Helical" evidence="8">
    <location>
        <begin position="149"/>
        <end position="169"/>
    </location>
</feature>
<evidence type="ECO:0000313" key="10">
    <source>
        <dbReference type="EMBL" id="MCG4748048.1"/>
    </source>
</evidence>
<evidence type="ECO:0000256" key="4">
    <source>
        <dbReference type="ARBA" id="ARBA00022692"/>
    </source>
</evidence>
<comment type="caution">
    <text evidence="10">The sequence shown here is derived from an EMBL/GenBank/DDBJ whole genome shotgun (WGS) entry which is preliminary data.</text>
</comment>
<evidence type="ECO:0000256" key="8">
    <source>
        <dbReference type="SAM" id="Phobius"/>
    </source>
</evidence>
<feature type="transmembrane region" description="Helical" evidence="8">
    <location>
        <begin position="65"/>
        <end position="83"/>
    </location>
</feature>
<dbReference type="GO" id="GO:0015744">
    <property type="term" value="P:succinate transport"/>
    <property type="evidence" value="ECO:0007669"/>
    <property type="project" value="TreeGrafter"/>
</dbReference>
<protein>
    <submittedName>
        <fullName evidence="10">Threonine/serine exporter family protein</fullName>
    </submittedName>
</protein>
<dbReference type="GO" id="GO:0005886">
    <property type="term" value="C:plasma membrane"/>
    <property type="evidence" value="ECO:0007669"/>
    <property type="project" value="UniProtKB-SubCell"/>
</dbReference>
<evidence type="ECO:0000256" key="7">
    <source>
        <dbReference type="ARBA" id="ARBA00034125"/>
    </source>
</evidence>
<keyword evidence="2" id="KW-1003">Cell membrane</keyword>
<name>A0AAW5BVK8_9FIRM</name>
<dbReference type="PANTHER" id="PTHR34390:SF1">
    <property type="entry name" value="SUCCINATE TRANSPORTER SUBUNIT YJJB-RELATED"/>
    <property type="match status" value="1"/>
</dbReference>
<feature type="transmembrane region" description="Helical" evidence="8">
    <location>
        <begin position="89"/>
        <end position="109"/>
    </location>
</feature>
<organism evidence="10 11">
    <name type="scientific">Enterocloster aldenensis</name>
    <dbReference type="NCBI Taxonomy" id="358742"/>
    <lineage>
        <taxon>Bacteria</taxon>
        <taxon>Bacillati</taxon>
        <taxon>Bacillota</taxon>
        <taxon>Clostridia</taxon>
        <taxon>Lachnospirales</taxon>
        <taxon>Lachnospiraceae</taxon>
        <taxon>Enterocloster</taxon>
    </lineage>
</organism>
<keyword evidence="4 8" id="KW-0812">Transmembrane</keyword>
<gene>
    <name evidence="10" type="ORF">L0N08_21740</name>
</gene>
<keyword evidence="6 8" id="KW-0472">Membrane</keyword>
<dbReference type="AlphaFoldDB" id="A0AAW5BVK8"/>
<evidence type="ECO:0000259" key="9">
    <source>
        <dbReference type="Pfam" id="PF12821"/>
    </source>
</evidence>
<evidence type="ECO:0000256" key="5">
    <source>
        <dbReference type="ARBA" id="ARBA00022989"/>
    </source>
</evidence>
<comment type="similarity">
    <text evidence="7">Belongs to the ThrE exporter (TC 2.A.79) family.</text>
</comment>
<evidence type="ECO:0000256" key="6">
    <source>
        <dbReference type="ARBA" id="ARBA00023136"/>
    </source>
</evidence>
<dbReference type="PANTHER" id="PTHR34390">
    <property type="entry name" value="UPF0442 PROTEIN YJJB-RELATED"/>
    <property type="match status" value="1"/>
</dbReference>
<keyword evidence="5 8" id="KW-1133">Transmembrane helix</keyword>
<dbReference type="InterPro" id="IPR050539">
    <property type="entry name" value="ThrE_Dicarb/AminoAcid_Exp"/>
</dbReference>
<accession>A0AAW5BVK8</accession>
<dbReference type="Pfam" id="PF12821">
    <property type="entry name" value="ThrE_2"/>
    <property type="match status" value="1"/>
</dbReference>
<dbReference type="RefSeq" id="WP_227117075.1">
    <property type="nucleotide sequence ID" value="NZ_BAABZL010000001.1"/>
</dbReference>
<evidence type="ECO:0000256" key="2">
    <source>
        <dbReference type="ARBA" id="ARBA00022475"/>
    </source>
</evidence>
<feature type="transmembrane region" description="Helical" evidence="8">
    <location>
        <begin position="36"/>
        <end position="58"/>
    </location>
</feature>
<reference evidence="10" key="1">
    <citation type="submission" date="2022-01" db="EMBL/GenBank/DDBJ databases">
        <title>Collection of gut derived symbiotic bacterial strains cultured from healthy donors.</title>
        <authorList>
            <person name="Lin H."/>
            <person name="Kohout C."/>
            <person name="Waligurski E."/>
            <person name="Pamer E.G."/>
        </authorList>
    </citation>
    <scope>NUCLEOTIDE SEQUENCE</scope>
    <source>
        <strain evidence="10">DFI.6.55</strain>
    </source>
</reference>
<dbReference type="EMBL" id="JAKNGE010000031">
    <property type="protein sequence ID" value="MCG4748048.1"/>
    <property type="molecule type" value="Genomic_DNA"/>
</dbReference>
<sequence length="182" mass="19445">MVGEMMMCAQMGMQAMGAQAAEAQALGAQVMGMQGTGIMGIVIQVAGAFMAVLSFGLVLDLPRKYLGWSGITGGVCWLVYILVKAGSGSLVFGAFMSGLAVALMAHVLARMLRAPVTVILIPGILPLVPGTSIYNWVYHIIRSSREQSMYYLIETIQIAGAIAMAVFLMDSMFRMVGNRKKV</sequence>
<proteinExistence type="inferred from homology"/>
<dbReference type="Proteomes" id="UP001299608">
    <property type="component" value="Unassembled WGS sequence"/>
</dbReference>